<feature type="transmembrane region" description="Helical" evidence="7">
    <location>
        <begin position="424"/>
        <end position="446"/>
    </location>
</feature>
<dbReference type="InterPro" id="IPR003838">
    <property type="entry name" value="ABC3_permease_C"/>
</dbReference>
<reference evidence="10" key="2">
    <citation type="submission" date="2020-09" db="EMBL/GenBank/DDBJ databases">
        <authorList>
            <person name="Sun Q."/>
            <person name="Zhou Y."/>
        </authorList>
    </citation>
    <scope>NUCLEOTIDE SEQUENCE</scope>
    <source>
        <strain evidence="10">CGMCC 4.7110</strain>
    </source>
</reference>
<organism evidence="10 11">
    <name type="scientific">Streptomyces fuscichromogenes</name>
    <dbReference type="NCBI Taxonomy" id="1324013"/>
    <lineage>
        <taxon>Bacteria</taxon>
        <taxon>Bacillati</taxon>
        <taxon>Actinomycetota</taxon>
        <taxon>Actinomycetes</taxon>
        <taxon>Kitasatosporales</taxon>
        <taxon>Streptomycetaceae</taxon>
        <taxon>Streptomyces</taxon>
    </lineage>
</organism>
<evidence type="ECO:0000256" key="4">
    <source>
        <dbReference type="ARBA" id="ARBA00022989"/>
    </source>
</evidence>
<keyword evidence="2" id="KW-1003">Cell membrane</keyword>
<evidence type="ECO:0008006" key="12">
    <source>
        <dbReference type="Google" id="ProtNLM"/>
    </source>
</evidence>
<evidence type="ECO:0000256" key="5">
    <source>
        <dbReference type="ARBA" id="ARBA00023136"/>
    </source>
</evidence>
<dbReference type="GO" id="GO:0005886">
    <property type="term" value="C:plasma membrane"/>
    <property type="evidence" value="ECO:0007669"/>
    <property type="project" value="UniProtKB-SubCell"/>
</dbReference>
<dbReference type="AlphaFoldDB" id="A0A918CSY7"/>
<dbReference type="Pfam" id="PF02687">
    <property type="entry name" value="FtsX"/>
    <property type="match status" value="2"/>
</dbReference>
<dbReference type="RefSeq" id="WP_189264925.1">
    <property type="nucleotide sequence ID" value="NZ_BMML01000011.1"/>
</dbReference>
<feature type="transmembrane region" description="Helical" evidence="7">
    <location>
        <begin position="467"/>
        <end position="487"/>
    </location>
</feature>
<comment type="subcellular location">
    <subcellularLocation>
        <location evidence="1">Cell membrane</location>
        <topology evidence="1">Multi-pass membrane protein</topology>
    </subcellularLocation>
</comment>
<reference evidence="10" key="1">
    <citation type="journal article" date="2014" name="Int. J. Syst. Evol. Microbiol.">
        <title>Complete genome sequence of Corynebacterium casei LMG S-19264T (=DSM 44701T), isolated from a smear-ripened cheese.</title>
        <authorList>
            <consortium name="US DOE Joint Genome Institute (JGI-PGF)"/>
            <person name="Walter F."/>
            <person name="Albersmeier A."/>
            <person name="Kalinowski J."/>
            <person name="Ruckert C."/>
        </authorList>
    </citation>
    <scope>NUCLEOTIDE SEQUENCE</scope>
    <source>
        <strain evidence="10">CGMCC 4.7110</strain>
    </source>
</reference>
<dbReference type="GO" id="GO:0022857">
    <property type="term" value="F:transmembrane transporter activity"/>
    <property type="evidence" value="ECO:0007669"/>
    <property type="project" value="TreeGrafter"/>
</dbReference>
<name>A0A918CSY7_9ACTN</name>
<feature type="domain" description="MacB-like periplasmic core" evidence="9">
    <location>
        <begin position="25"/>
        <end position="231"/>
    </location>
</feature>
<accession>A0A918CSY7</accession>
<evidence type="ECO:0000259" key="8">
    <source>
        <dbReference type="Pfam" id="PF02687"/>
    </source>
</evidence>
<feature type="transmembrane region" description="Helical" evidence="7">
    <location>
        <begin position="295"/>
        <end position="321"/>
    </location>
</feature>
<evidence type="ECO:0000256" key="7">
    <source>
        <dbReference type="SAM" id="Phobius"/>
    </source>
</evidence>
<proteinExistence type="inferred from homology"/>
<gene>
    <name evidence="10" type="ORF">GCM10011578_048570</name>
</gene>
<evidence type="ECO:0000256" key="3">
    <source>
        <dbReference type="ARBA" id="ARBA00022692"/>
    </source>
</evidence>
<dbReference type="InterPro" id="IPR025857">
    <property type="entry name" value="MacB_PCD"/>
</dbReference>
<comment type="caution">
    <text evidence="10">The sequence shown here is derived from an EMBL/GenBank/DDBJ whole genome shotgun (WGS) entry which is preliminary data.</text>
</comment>
<feature type="transmembrane region" description="Helical" evidence="7">
    <location>
        <begin position="262"/>
        <end position="283"/>
    </location>
</feature>
<dbReference type="EMBL" id="BMML01000011">
    <property type="protein sequence ID" value="GGN18991.1"/>
    <property type="molecule type" value="Genomic_DNA"/>
</dbReference>
<dbReference type="InterPro" id="IPR050250">
    <property type="entry name" value="Macrolide_Exporter_MacB"/>
</dbReference>
<feature type="transmembrane region" description="Helical" evidence="7">
    <location>
        <begin position="554"/>
        <end position="574"/>
    </location>
</feature>
<evidence type="ECO:0000313" key="11">
    <source>
        <dbReference type="Proteomes" id="UP000653411"/>
    </source>
</evidence>
<feature type="domain" description="ABC3 transporter permease C-terminal" evidence="8">
    <location>
        <begin position="473"/>
        <end position="582"/>
    </location>
</feature>
<evidence type="ECO:0000256" key="1">
    <source>
        <dbReference type="ARBA" id="ARBA00004651"/>
    </source>
</evidence>
<dbReference type="PANTHER" id="PTHR30572">
    <property type="entry name" value="MEMBRANE COMPONENT OF TRANSPORTER-RELATED"/>
    <property type="match status" value="1"/>
</dbReference>
<dbReference type="PANTHER" id="PTHR30572:SF4">
    <property type="entry name" value="ABC TRANSPORTER PERMEASE YTRF"/>
    <property type="match status" value="1"/>
</dbReference>
<feature type="transmembrane region" description="Helical" evidence="7">
    <location>
        <begin position="355"/>
        <end position="378"/>
    </location>
</feature>
<keyword evidence="5 7" id="KW-0472">Membrane</keyword>
<dbReference type="Pfam" id="PF12704">
    <property type="entry name" value="MacB_PCD"/>
    <property type="match status" value="1"/>
</dbReference>
<comment type="similarity">
    <text evidence="6">Belongs to the ABC-4 integral membrane protein family.</text>
</comment>
<evidence type="ECO:0000313" key="10">
    <source>
        <dbReference type="EMBL" id="GGN18991.1"/>
    </source>
</evidence>
<evidence type="ECO:0000256" key="6">
    <source>
        <dbReference type="ARBA" id="ARBA00038076"/>
    </source>
</evidence>
<dbReference type="Proteomes" id="UP000653411">
    <property type="component" value="Unassembled WGS sequence"/>
</dbReference>
<keyword evidence="3 7" id="KW-0812">Transmembrane</keyword>
<protein>
    <recommendedName>
        <fullName evidence="12">ABC transporter permease</fullName>
    </recommendedName>
</protein>
<keyword evidence="4 7" id="KW-1133">Transmembrane helix</keyword>
<evidence type="ECO:0000256" key="2">
    <source>
        <dbReference type="ARBA" id="ARBA00022475"/>
    </source>
</evidence>
<keyword evidence="11" id="KW-1185">Reference proteome</keyword>
<feature type="domain" description="ABC3 transporter permease C-terminal" evidence="8">
    <location>
        <begin position="265"/>
        <end position="381"/>
    </location>
</feature>
<evidence type="ECO:0000259" key="9">
    <source>
        <dbReference type="Pfam" id="PF12704"/>
    </source>
</evidence>
<sequence>MGRFLLVFRLVWSDVRRHPGQAAMLLLSLSVATGMLALGGSLGGATEALYRHTRAVTAGPDVVAVSPDNSAATARTQDALTSDPAVTAHSGPYLQYYSKLKAKGSTSHVVVTAADAEPGAVDHPLVTSGTWVRSGGVVVERGFANALGVRVGDRITVAGRSLPVIGTAVSAATTVYPFAQLTGPDGGPSDYSGLVWMTKQDTKPLAAKHLSVSSLLYLKLRDPDATQAFVSAHRGPTVYANFQSWQFMIGQDATIIEGSQPILVIGSWLLSFLAIAGVATLAAGRAAKQTRRVGLLKAVGATPGLIGAVLLTEYVTLALLADALGLTAARFTQPAVVNPTASLLTTTAGPSTGTIILTTVVALAVAILTTLGPTMRALRTETVAALSDTARQPDHRSRLTRVSAMLPVPVLLGLRLIARRPGRAFLQACSITATVITITALLIIFVQRQVSYGIDSPHLGNLKDAQSRHMIVVVAAALVVLAGVNTLTTTWTTALEARHTMAVARTLGATPGQVTAGLSAAQLLPTVPGALVGIPLGIAFVWPFSAAGTVYPPAWWLFSAALATVVITAALTALPARIAARRSVAQTLSAEIT</sequence>